<dbReference type="InterPro" id="IPR018445">
    <property type="entry name" value="Put_Phosphate_transp_reg"/>
</dbReference>
<gene>
    <name evidence="2" type="ORF">P4T90_23965</name>
</gene>
<sequence length="206" mass="23666">MPILERKDKFSVMLGNITENLSDSVKFLTQATVNNEEDLKALSVTLKDFESKGDSFIHELIVELHKSFITPYDREDILQLAMSLDDILDGIDQAAALMEMYGITQPTVYMKLFVEALFESCQEINASIDLLSRKKLRDIRSHTIRIKELESRCDEILRDSVKELFELEKNPIAIIQLKEVYENLEQVSDYCQKVANVLETVVMKNA</sequence>
<dbReference type="PANTHER" id="PTHR37298">
    <property type="entry name" value="UPF0111 PROTEIN YKAA"/>
    <property type="match status" value="1"/>
</dbReference>
<keyword evidence="3" id="KW-1185">Reference proteome</keyword>
<reference evidence="2 3" key="1">
    <citation type="submission" date="2023-03" db="EMBL/GenBank/DDBJ databases">
        <title>Bacillus Genome Sequencing.</title>
        <authorList>
            <person name="Dunlap C."/>
        </authorList>
    </citation>
    <scope>NUCLEOTIDE SEQUENCE [LARGE SCALE GENOMIC DNA]</scope>
    <source>
        <strain evidence="2 3">B-23453</strain>
    </source>
</reference>
<name>A0ABU6MN39_9BACI</name>
<protein>
    <submittedName>
        <fullName evidence="2">DUF47 family protein</fullName>
    </submittedName>
</protein>
<comment type="caution">
    <text evidence="2">The sequence shown here is derived from an EMBL/GenBank/DDBJ whole genome shotgun (WGS) entry which is preliminary data.</text>
</comment>
<comment type="similarity">
    <text evidence="1">Belongs to the UPF0111 family.</text>
</comment>
<dbReference type="SUPFAM" id="SSF109755">
    <property type="entry name" value="PhoU-like"/>
    <property type="match status" value="1"/>
</dbReference>
<dbReference type="RefSeq" id="WP_066269909.1">
    <property type="nucleotide sequence ID" value="NZ_JARMAB010000050.1"/>
</dbReference>
<accession>A0ABU6MN39</accession>
<proteinExistence type="inferred from homology"/>
<dbReference type="Pfam" id="PF01865">
    <property type="entry name" value="PhoU_div"/>
    <property type="match status" value="1"/>
</dbReference>
<dbReference type="EMBL" id="JARMAB010000050">
    <property type="protein sequence ID" value="MED1206071.1"/>
    <property type="molecule type" value="Genomic_DNA"/>
</dbReference>
<dbReference type="PANTHER" id="PTHR37298:SF1">
    <property type="entry name" value="UPF0111 PROTEIN YKAA"/>
    <property type="match status" value="1"/>
</dbReference>
<evidence type="ECO:0000256" key="1">
    <source>
        <dbReference type="ARBA" id="ARBA00008591"/>
    </source>
</evidence>
<evidence type="ECO:0000313" key="2">
    <source>
        <dbReference type="EMBL" id="MED1206071.1"/>
    </source>
</evidence>
<organism evidence="2 3">
    <name type="scientific">Heyndrickxia acidicola</name>
    <dbReference type="NCBI Taxonomy" id="209389"/>
    <lineage>
        <taxon>Bacteria</taxon>
        <taxon>Bacillati</taxon>
        <taxon>Bacillota</taxon>
        <taxon>Bacilli</taxon>
        <taxon>Bacillales</taxon>
        <taxon>Bacillaceae</taxon>
        <taxon>Heyndrickxia</taxon>
    </lineage>
</organism>
<dbReference type="Proteomes" id="UP001341444">
    <property type="component" value="Unassembled WGS sequence"/>
</dbReference>
<evidence type="ECO:0000313" key="3">
    <source>
        <dbReference type="Proteomes" id="UP001341444"/>
    </source>
</evidence>
<dbReference type="InterPro" id="IPR052912">
    <property type="entry name" value="UPF0111_domain"/>
</dbReference>
<dbReference type="InterPro" id="IPR038078">
    <property type="entry name" value="PhoU-like_sf"/>
</dbReference>
<dbReference type="Gene3D" id="1.20.58.220">
    <property type="entry name" value="Phosphate transport system protein phou homolog 2, domain 2"/>
    <property type="match status" value="1"/>
</dbReference>